<protein>
    <submittedName>
        <fullName evidence="2">Uncharacterized protein</fullName>
    </submittedName>
</protein>
<dbReference type="STRING" id="655015.B1812_14410"/>
<sequence>MLADASQNHVRESRALTLGLDRRPSSAYASLTYSEAKGCGGRRSAETRAAATSGAFGSTPARHDHELAQRTRQTLQNALR</sequence>
<evidence type="ECO:0000313" key="2">
    <source>
        <dbReference type="EMBL" id="ARN82072.1"/>
    </source>
</evidence>
<gene>
    <name evidence="2" type="ORF">B1812_14410</name>
</gene>
<evidence type="ECO:0000313" key="3">
    <source>
        <dbReference type="Proteomes" id="UP000193978"/>
    </source>
</evidence>
<feature type="compositionally biased region" description="Basic and acidic residues" evidence="1">
    <location>
        <begin position="9"/>
        <end position="21"/>
    </location>
</feature>
<feature type="region of interest" description="Disordered" evidence="1">
    <location>
        <begin position="34"/>
        <end position="80"/>
    </location>
</feature>
<feature type="region of interest" description="Disordered" evidence="1">
    <location>
        <begin position="1"/>
        <end position="21"/>
    </location>
</feature>
<reference evidence="2 3" key="1">
    <citation type="submission" date="2017-02" db="EMBL/GenBank/DDBJ databases">
        <authorList>
            <person name="Peterson S.W."/>
        </authorList>
    </citation>
    <scope>NUCLEOTIDE SEQUENCE [LARGE SCALE GENOMIC DNA]</scope>
    <source>
        <strain evidence="2 3">S285</strain>
    </source>
</reference>
<proteinExistence type="predicted"/>
<accession>A0A1W6MWU2</accession>
<dbReference type="Proteomes" id="UP000193978">
    <property type="component" value="Chromosome"/>
</dbReference>
<dbReference type="EMBL" id="CP019948">
    <property type="protein sequence ID" value="ARN82072.1"/>
    <property type="molecule type" value="Genomic_DNA"/>
</dbReference>
<keyword evidence="3" id="KW-1185">Reference proteome</keyword>
<name>A0A1W6MWU2_9HYPH</name>
<organism evidence="2 3">
    <name type="scientific">Methylocystis bryophila</name>
    <dbReference type="NCBI Taxonomy" id="655015"/>
    <lineage>
        <taxon>Bacteria</taxon>
        <taxon>Pseudomonadati</taxon>
        <taxon>Pseudomonadota</taxon>
        <taxon>Alphaproteobacteria</taxon>
        <taxon>Hyphomicrobiales</taxon>
        <taxon>Methylocystaceae</taxon>
        <taxon>Methylocystis</taxon>
    </lineage>
</organism>
<feature type="compositionally biased region" description="Polar residues" evidence="1">
    <location>
        <begin position="70"/>
        <end position="80"/>
    </location>
</feature>
<evidence type="ECO:0000256" key="1">
    <source>
        <dbReference type="SAM" id="MobiDB-lite"/>
    </source>
</evidence>
<dbReference type="KEGG" id="mbry:B1812_14410"/>
<dbReference type="AlphaFoldDB" id="A0A1W6MWU2"/>